<dbReference type="OrthoDB" id="5592486at2759"/>
<dbReference type="AlphaFoldDB" id="A0A8H7ZMG1"/>
<feature type="non-terminal residue" evidence="1">
    <location>
        <position position="1"/>
    </location>
</feature>
<protein>
    <submittedName>
        <fullName evidence="1">Uncharacterized protein</fullName>
    </submittedName>
</protein>
<proteinExistence type="predicted"/>
<dbReference type="InterPro" id="IPR029058">
    <property type="entry name" value="AB_hydrolase_fold"/>
</dbReference>
<comment type="caution">
    <text evidence="1">The sequence shown here is derived from an EMBL/GenBank/DDBJ whole genome shotgun (WGS) entry which is preliminary data.</text>
</comment>
<accession>A0A8H7ZMG1</accession>
<evidence type="ECO:0000313" key="1">
    <source>
        <dbReference type="EMBL" id="KAG5456133.1"/>
    </source>
</evidence>
<sequence>FCKTAFNAAVKDSPDVAYYSFGAAAGPRLRAAGAADRPPPARPAVAAAAGFWNKMLSVPHSIVEAAEGENDGLVSVNSAKWGRYVETLEASHFDINGRQDGRVVEVAADGGGGGGRVVRVVRRSGSREERKPRFDSIEFYARVATMLHRDGF</sequence>
<dbReference type="Proteomes" id="UP000673691">
    <property type="component" value="Unassembled WGS sequence"/>
</dbReference>
<gene>
    <name evidence="1" type="ORF">BJ554DRAFT_4215</name>
</gene>
<dbReference type="EMBL" id="JAEFCI010012230">
    <property type="protein sequence ID" value="KAG5456133.1"/>
    <property type="molecule type" value="Genomic_DNA"/>
</dbReference>
<reference evidence="1 2" key="1">
    <citation type="journal article" name="Sci. Rep.">
        <title>Genome-scale phylogenetic analyses confirm Olpidium as the closest living zoosporic fungus to the non-flagellated, terrestrial fungi.</title>
        <authorList>
            <person name="Chang Y."/>
            <person name="Rochon D."/>
            <person name="Sekimoto S."/>
            <person name="Wang Y."/>
            <person name="Chovatia M."/>
            <person name="Sandor L."/>
            <person name="Salamov A."/>
            <person name="Grigoriev I.V."/>
            <person name="Stajich J.E."/>
            <person name="Spatafora J.W."/>
        </authorList>
    </citation>
    <scope>NUCLEOTIDE SEQUENCE [LARGE SCALE GENOMIC DNA]</scope>
    <source>
        <strain evidence="1">S191</strain>
    </source>
</reference>
<evidence type="ECO:0000313" key="2">
    <source>
        <dbReference type="Proteomes" id="UP000673691"/>
    </source>
</evidence>
<keyword evidence="2" id="KW-1185">Reference proteome</keyword>
<dbReference type="Gene3D" id="3.40.50.1820">
    <property type="entry name" value="alpha/beta hydrolase"/>
    <property type="match status" value="1"/>
</dbReference>
<name>A0A8H7ZMG1_9FUNG</name>
<organism evidence="1 2">
    <name type="scientific">Olpidium bornovanus</name>
    <dbReference type="NCBI Taxonomy" id="278681"/>
    <lineage>
        <taxon>Eukaryota</taxon>
        <taxon>Fungi</taxon>
        <taxon>Fungi incertae sedis</taxon>
        <taxon>Olpidiomycota</taxon>
        <taxon>Olpidiomycotina</taxon>
        <taxon>Olpidiomycetes</taxon>
        <taxon>Olpidiales</taxon>
        <taxon>Olpidiaceae</taxon>
        <taxon>Olpidium</taxon>
    </lineage>
</organism>